<sequence length="415" mass="45500">MKELFCLFTYFSFYLFNFSFRASMNHPDELEGSATSGVLCPLTAYEEVPPTKTRSQIIKEQLLDLENYSFEIPDRPEGDPSGKLAYLDMCEQLHKESFMKFPTHSVANSLCEGKESLDVSFFALGKKGSAALAAALRVNLTIRKLSLLRNHITPSGAMEIARALSETKVVSDLDLSENLLGLTDADDIQGGAVVAEFLKPGNVLKTLSLRDNKLSDQHVTEFAEAAIDNTELHSLDLSFNRIGYIGAIELANILSKNADLQEINLEWNQFQTIGSRHILAEGLLLNNTIKRFNMSWNGLDDACGVLVGRIISENDIEEIVVAHNRIGPAGAEAIAKGLLNTSALTTLILDDNPMQNEGCAAILRVVGEAATLTNVSLQQCRCDSSVVLEADRVMKEVRPDLDIRISEGCCAKVVM</sequence>
<accession>Q386W3</accession>
<dbReference type="SUPFAM" id="SSF52047">
    <property type="entry name" value="RNI-like"/>
    <property type="match status" value="1"/>
</dbReference>
<name>Q386W3_TRYB2</name>
<gene>
    <name evidence="1" type="ORF">Tb11.46.0011</name>
</gene>
<organism evidence="1 2">
    <name type="scientific">Trypanosoma brucei brucei (strain 927/4 GUTat10.1)</name>
    <dbReference type="NCBI Taxonomy" id="185431"/>
    <lineage>
        <taxon>Eukaryota</taxon>
        <taxon>Discoba</taxon>
        <taxon>Euglenozoa</taxon>
        <taxon>Kinetoplastea</taxon>
        <taxon>Metakinetoplastina</taxon>
        <taxon>Trypanosomatida</taxon>
        <taxon>Trypanosomatidae</taxon>
        <taxon>Trypanosoma</taxon>
    </lineage>
</organism>
<proteinExistence type="predicted"/>
<dbReference type="PANTHER" id="PTHR24114">
    <property type="entry name" value="LEUCINE RICH REPEAT FAMILY PROTEIN"/>
    <property type="match status" value="1"/>
</dbReference>
<keyword evidence="2" id="KW-1185">Reference proteome</keyword>
<dbReference type="AlphaFoldDB" id="Q386W3"/>
<reference evidence="1 2" key="2">
    <citation type="journal article" date="2005" name="Science">
        <title>The genome of the African trypanosome Trypanosoma brucei.</title>
        <authorList>
            <person name="Berriman M."/>
            <person name="Ghedin E."/>
            <person name="Hertz-Fowler C."/>
            <person name="Blandin G."/>
            <person name="Renauld H."/>
            <person name="Bartholomeu D.C."/>
            <person name="Lennard N.J."/>
            <person name="Caler E."/>
            <person name="Hamlin N.E."/>
            <person name="Haas B."/>
            <person name="Bohme U."/>
            <person name="Hannick L."/>
            <person name="Aslett M.A."/>
            <person name="Shallom J."/>
            <person name="Marcello L."/>
            <person name="Hou L."/>
            <person name="Wickstead B."/>
            <person name="Alsmark U.C."/>
            <person name="Arrowsmith C."/>
            <person name="Atkin R.J."/>
            <person name="Barron A.J."/>
            <person name="Bringaud F."/>
            <person name="Brooks K."/>
            <person name="Carrington M."/>
            <person name="Cherevach I."/>
            <person name="Chillingworth T.J."/>
            <person name="Churcher C."/>
            <person name="Clark L.N."/>
            <person name="Corton C.H."/>
            <person name="Cronin A."/>
            <person name="Davies R.M."/>
            <person name="Doggett J."/>
            <person name="Djikeng A."/>
            <person name="Feldblyum T."/>
            <person name="Field M.C."/>
            <person name="Fraser A."/>
            <person name="Goodhead I."/>
            <person name="Hance Z."/>
            <person name="Harper D."/>
            <person name="Harris B.R."/>
            <person name="Hauser H."/>
            <person name="Hostetler J."/>
            <person name="Ivens A."/>
            <person name="Jagels K."/>
            <person name="Johnson D."/>
            <person name="Johnson J."/>
            <person name="Jones K."/>
            <person name="Kerhornou A.X."/>
            <person name="Koo H."/>
            <person name="Larke N."/>
            <person name="Landfear S."/>
            <person name="Larkin C."/>
            <person name="Leech V."/>
            <person name="Line A."/>
            <person name="Lord A."/>
            <person name="Macleod A."/>
            <person name="Mooney P.J."/>
            <person name="Moule S."/>
            <person name="Martin D.M."/>
            <person name="Morgan G.W."/>
            <person name="Mungall K."/>
            <person name="Norbertczak H."/>
            <person name="Ormond D."/>
            <person name="Pai G."/>
            <person name="Peacock C.S."/>
            <person name="Peterson J."/>
            <person name="Quail M.A."/>
            <person name="Rabbinowitsch E."/>
            <person name="Rajandream M.A."/>
            <person name="Reitter C."/>
            <person name="Salzberg S.L."/>
            <person name="Sanders M."/>
            <person name="Schobel S."/>
            <person name="Sharp S."/>
            <person name="Simmonds M."/>
            <person name="Simpson A.J."/>
            <person name="Tallon L."/>
            <person name="Turner C.M."/>
            <person name="Tait A."/>
            <person name="Tivey A.R."/>
            <person name="Van Aken S."/>
            <person name="Walker D."/>
            <person name="Wanless D."/>
            <person name="Wang S."/>
            <person name="White B."/>
            <person name="White O."/>
            <person name="Whitehead S."/>
            <person name="Woodward J."/>
            <person name="Wortman J."/>
            <person name="Adams M.D."/>
            <person name="Embley T.M."/>
            <person name="Gull K."/>
            <person name="Ullu E."/>
            <person name="Barry J.D."/>
            <person name="Fairlamb A.H."/>
            <person name="Opperdoes F."/>
            <person name="Barrell B.G."/>
            <person name="Donelson J.E."/>
            <person name="Hall N."/>
            <person name="Fraser C.M."/>
            <person name="Melville S.E."/>
            <person name="El-Sayed N.M."/>
        </authorList>
    </citation>
    <scope>NUCLEOTIDE SEQUENCE [LARGE SCALE GENOMIC DNA]</scope>
    <source>
        <strain evidence="1 2">927/4 GUTat10.1</strain>
    </source>
</reference>
<dbReference type="GeneID" id="3664249"/>
<dbReference type="RefSeq" id="XP_828280.1">
    <property type="nucleotide sequence ID" value="XM_823187.1"/>
</dbReference>
<protein>
    <recommendedName>
        <fullName evidence="3">Leucine-rich repeat protein (LRRP)</fullName>
    </recommendedName>
</protein>
<dbReference type="InterPro" id="IPR032675">
    <property type="entry name" value="LRR_dom_sf"/>
</dbReference>
<dbReference type="PaxDb" id="5691-EAN79168"/>
<dbReference type="PANTHER" id="PTHR24114:SF2">
    <property type="entry name" value="F-BOX DOMAIN-CONTAINING PROTEIN-RELATED"/>
    <property type="match status" value="1"/>
</dbReference>
<dbReference type="GO" id="GO:0005737">
    <property type="term" value="C:cytoplasm"/>
    <property type="evidence" value="ECO:0006056"/>
    <property type="project" value="Others"/>
</dbReference>
<dbReference type="Gene3D" id="3.80.10.10">
    <property type="entry name" value="Ribonuclease Inhibitor"/>
    <property type="match status" value="3"/>
</dbReference>
<dbReference type="OrthoDB" id="245638at2759"/>
<dbReference type="GO" id="GO:0005930">
    <property type="term" value="C:axoneme"/>
    <property type="evidence" value="ECO:0006056"/>
    <property type="project" value="Others"/>
</dbReference>
<dbReference type="SMART" id="SM00368">
    <property type="entry name" value="LRR_RI"/>
    <property type="match status" value="6"/>
</dbReference>
<dbReference type="EMBL" id="CH464491">
    <property type="protein sequence ID" value="EAN79168.1"/>
    <property type="molecule type" value="Genomic_DNA"/>
</dbReference>
<evidence type="ECO:0000313" key="1">
    <source>
        <dbReference type="EMBL" id="EAN79168.1"/>
    </source>
</evidence>
<dbReference type="InParanoid" id="Q386W3"/>
<dbReference type="PROSITE" id="PS51450">
    <property type="entry name" value="LRR"/>
    <property type="match status" value="1"/>
</dbReference>
<evidence type="ECO:0000313" key="2">
    <source>
        <dbReference type="Proteomes" id="UP000008524"/>
    </source>
</evidence>
<dbReference type="STRING" id="185431.Q386W3"/>
<dbReference type="KEGG" id="tbr:Tb11.46.0011"/>
<dbReference type="InterPro" id="IPR001611">
    <property type="entry name" value="Leu-rich_rpt"/>
</dbReference>
<dbReference type="Proteomes" id="UP000008524">
    <property type="component" value="Chromosome 11"/>
</dbReference>
<dbReference type="InterPro" id="IPR052394">
    <property type="entry name" value="LRR-containing"/>
</dbReference>
<evidence type="ECO:0008006" key="3">
    <source>
        <dbReference type="Google" id="ProtNLM"/>
    </source>
</evidence>
<dbReference type="eggNOG" id="KOG4308">
    <property type="taxonomic scope" value="Eukaryota"/>
</dbReference>
<reference evidence="1 2" key="1">
    <citation type="journal article" date="2005" name="Science">
        <title>Comparative genomics of trypanosomatid parasitic protozoa.</title>
        <authorList>
            <person name="El-Sayed N.M."/>
            <person name="Myler P.J."/>
            <person name="Blandin G."/>
            <person name="Berriman M."/>
            <person name="Crabtree J."/>
            <person name="Aggarwal G."/>
            <person name="Caler E."/>
            <person name="Renauld H."/>
            <person name="Worthey E.A."/>
            <person name="Hertz-Fowler C."/>
            <person name="Ghedin E."/>
            <person name="Peacock C."/>
            <person name="Bartholomeu D.C."/>
            <person name="Haas B.J."/>
            <person name="Tran A.N."/>
            <person name="Wortman J.R."/>
            <person name="Alsmark U.C."/>
            <person name="Angiuoli S."/>
            <person name="Anupama A."/>
            <person name="Badger J."/>
            <person name="Bringaud F."/>
            <person name="Cadag E."/>
            <person name="Carlton J.M."/>
            <person name="Cerqueira G.C."/>
            <person name="Creasy T."/>
            <person name="Delcher A.L."/>
            <person name="Djikeng A."/>
            <person name="Embley T.M."/>
            <person name="Hauser C."/>
            <person name="Ivens A.C."/>
            <person name="Kummerfeld S.K."/>
            <person name="Pereira-Leal J.B."/>
            <person name="Nilsson D."/>
            <person name="Peterson J."/>
            <person name="Salzberg S.L."/>
            <person name="Shallom J."/>
            <person name="Silva J.C."/>
            <person name="Sundaram J."/>
            <person name="Westenberger S."/>
            <person name="White O."/>
            <person name="Melville S.E."/>
            <person name="Donelson J.E."/>
            <person name="Andersson B."/>
            <person name="Stuart K.D."/>
            <person name="Hall N."/>
        </authorList>
    </citation>
    <scope>NUCLEOTIDE SEQUENCE [LARGE SCALE GENOMIC DNA]</scope>
    <source>
        <strain evidence="1 2">927/4 GUTat10.1</strain>
    </source>
</reference>
<dbReference type="Pfam" id="PF13516">
    <property type="entry name" value="LRR_6"/>
    <property type="match status" value="4"/>
</dbReference>